<dbReference type="RefSeq" id="WP_001107527.1">
    <property type="nucleotide sequence ID" value="NZ_AP027764.1"/>
</dbReference>
<comment type="caution">
    <text evidence="1">The sequence shown here is derived from an EMBL/GenBank/DDBJ whole genome shotgun (WGS) entry which is preliminary data.</text>
</comment>
<gene>
    <name evidence="1" type="ORF">AWP47_06645</name>
</gene>
<name>A0A1Q6BEX6_ECOLX</name>
<reference evidence="1 2" key="1">
    <citation type="journal article" date="2017" name="Front. Cell. Infect. Microbiol.">
        <title>Chaperone-usher pili loci of human colonization factor-negative enterotoxigenic Escherichia coli.</title>
        <authorList>
            <person name="Del Canto F."/>
            <person name="Vidal R."/>
            <person name="Stine O.C."/>
            <person name="Pop M."/>
        </authorList>
    </citation>
    <scope>NUCLEOTIDE SEQUENCE [LARGE SCALE GENOMIC DNA]</scope>
    <source>
        <strain evidence="1 2">700324</strain>
    </source>
</reference>
<dbReference type="Proteomes" id="UP000185794">
    <property type="component" value="Unassembled WGS sequence"/>
</dbReference>
<accession>A0A1Q6BEX6</accession>
<evidence type="ECO:0000313" key="2">
    <source>
        <dbReference type="Proteomes" id="UP000185794"/>
    </source>
</evidence>
<proteinExistence type="predicted"/>
<protein>
    <submittedName>
        <fullName evidence="1">Uncharacterized protein</fullName>
    </submittedName>
</protein>
<organism evidence="1 2">
    <name type="scientific">Escherichia coli</name>
    <dbReference type="NCBI Taxonomy" id="562"/>
    <lineage>
        <taxon>Bacteria</taxon>
        <taxon>Pseudomonadati</taxon>
        <taxon>Pseudomonadota</taxon>
        <taxon>Gammaproteobacteria</taxon>
        <taxon>Enterobacterales</taxon>
        <taxon>Enterobacteriaceae</taxon>
        <taxon>Escherichia</taxon>
    </lineage>
</organism>
<sequence>MAKNNNHLPSNIDNFSIHKKYTHIFDIAFVKFGARLADVQMTLFKNTSPSVYTLQCISDDELFFIDIYEDEQAVLAEHRIIDNEENIVFIPHCFTKMLMTACQEAKKQPALYTEDILMSKRVRRQRLSQTMPALVSLRDIHIDFRTSYGHGEASYEINFSPYAIENGDWMNAKRCRNFSVMFDENMNFIEVQWYRD</sequence>
<dbReference type="AlphaFoldDB" id="A0A1Q6BEX6"/>
<evidence type="ECO:0000313" key="1">
    <source>
        <dbReference type="EMBL" id="OKV14473.1"/>
    </source>
</evidence>
<dbReference type="EMBL" id="LRKC01000103">
    <property type="protein sequence ID" value="OKV14473.1"/>
    <property type="molecule type" value="Genomic_DNA"/>
</dbReference>